<dbReference type="Proteomes" id="UP000672039">
    <property type="component" value="Chromosome"/>
</dbReference>
<dbReference type="RefSeq" id="WP_210221268.1">
    <property type="nucleotide sequence ID" value="NZ_CP072801.1"/>
</dbReference>
<organism evidence="2 3">
    <name type="scientific">Thiothrix litoralis</name>
    <dbReference type="NCBI Taxonomy" id="2891210"/>
    <lineage>
        <taxon>Bacteria</taxon>
        <taxon>Pseudomonadati</taxon>
        <taxon>Pseudomonadota</taxon>
        <taxon>Gammaproteobacteria</taxon>
        <taxon>Thiotrichales</taxon>
        <taxon>Thiotrichaceae</taxon>
        <taxon>Thiothrix</taxon>
    </lineage>
</organism>
<protein>
    <recommendedName>
        <fullName evidence="4">Lipoprotein</fullName>
    </recommendedName>
</protein>
<evidence type="ECO:0000313" key="2">
    <source>
        <dbReference type="EMBL" id="QTR44820.1"/>
    </source>
</evidence>
<reference evidence="2 3" key="1">
    <citation type="submission" date="2021-04" db="EMBL/GenBank/DDBJ databases">
        <title>Genomics, taxonomy and metabolism of representatives of sulfur bacteria of the genus Thiothrix: Thiothrix fructosivorans QT, Thiothrix unzii A1T and three new species, Thiothrix subterranea sp. nov., Thiothrix litoralis sp. nov. and 'Candidatus Thiothrix anitrata' sp. nov.</title>
        <authorList>
            <person name="Ravin N.V."/>
            <person name="Smolyakov D."/>
            <person name="Rudenko T.S."/>
            <person name="Mardanov A.V."/>
            <person name="Beletsky A.V."/>
            <person name="Markov N.D."/>
            <person name="Fomenkov A.I."/>
            <person name="Roberts R.J."/>
            <person name="Karnachuk O.V."/>
            <person name="Novikov A."/>
            <person name="Grabovich M.Y."/>
        </authorList>
    </citation>
    <scope>NUCLEOTIDE SEQUENCE [LARGE SCALE GENOMIC DNA]</scope>
    <source>
        <strain evidence="2 3">AS</strain>
    </source>
</reference>
<dbReference type="EMBL" id="CP072801">
    <property type="protein sequence ID" value="QTR44820.1"/>
    <property type="molecule type" value="Genomic_DNA"/>
</dbReference>
<feature type="compositionally biased region" description="Low complexity" evidence="1">
    <location>
        <begin position="13"/>
        <end position="30"/>
    </location>
</feature>
<evidence type="ECO:0000313" key="3">
    <source>
        <dbReference type="Proteomes" id="UP000672039"/>
    </source>
</evidence>
<gene>
    <name evidence="2" type="ORF">J9253_12410</name>
</gene>
<sequence length="159" mass="16686">MMLLTGCGGGGTAADNSTGSTTTASNNTTTVESAQVTSTAELVATPEFDFAAARTINIDFDVPEARTVEGMLSLCTKYSPQDDGTFDINYDSCMVQATLVNGAYKSQMELTNDVNSVVGVVWFADTALAPVYKEFTLATTTAASSRPADASNIPTMAWH</sequence>
<accession>A0ABX7WV65</accession>
<feature type="compositionally biased region" description="Gly residues" evidence="1">
    <location>
        <begin position="1"/>
        <end position="12"/>
    </location>
</feature>
<feature type="region of interest" description="Disordered" evidence="1">
    <location>
        <begin position="1"/>
        <end position="30"/>
    </location>
</feature>
<keyword evidence="3" id="KW-1185">Reference proteome</keyword>
<evidence type="ECO:0008006" key="4">
    <source>
        <dbReference type="Google" id="ProtNLM"/>
    </source>
</evidence>
<evidence type="ECO:0000256" key="1">
    <source>
        <dbReference type="SAM" id="MobiDB-lite"/>
    </source>
</evidence>
<proteinExistence type="predicted"/>
<name>A0ABX7WV65_9GAMM</name>